<evidence type="ECO:0000256" key="1">
    <source>
        <dbReference type="SAM" id="MobiDB-lite"/>
    </source>
</evidence>
<dbReference type="AlphaFoldDB" id="A0A1D1W129"/>
<feature type="compositionally biased region" description="Basic and acidic residues" evidence="1">
    <location>
        <begin position="237"/>
        <end position="249"/>
    </location>
</feature>
<accession>A0A1D1W129</accession>
<feature type="region of interest" description="Disordered" evidence="1">
    <location>
        <begin position="167"/>
        <end position="278"/>
    </location>
</feature>
<protein>
    <submittedName>
        <fullName evidence="2">Uncharacterized protein</fullName>
    </submittedName>
</protein>
<evidence type="ECO:0000313" key="3">
    <source>
        <dbReference type="Proteomes" id="UP000186922"/>
    </source>
</evidence>
<comment type="caution">
    <text evidence="2">The sequence shown here is derived from an EMBL/GenBank/DDBJ whole genome shotgun (WGS) entry which is preliminary data.</text>
</comment>
<reference evidence="2 3" key="1">
    <citation type="journal article" date="2016" name="Nat. Commun.">
        <title>Extremotolerant tardigrade genome and improved radiotolerance of human cultured cells by tardigrade-unique protein.</title>
        <authorList>
            <person name="Hashimoto T."/>
            <person name="Horikawa D.D."/>
            <person name="Saito Y."/>
            <person name="Kuwahara H."/>
            <person name="Kozuka-Hata H."/>
            <person name="Shin-I T."/>
            <person name="Minakuchi Y."/>
            <person name="Ohishi K."/>
            <person name="Motoyama A."/>
            <person name="Aizu T."/>
            <person name="Enomoto A."/>
            <person name="Kondo K."/>
            <person name="Tanaka S."/>
            <person name="Hara Y."/>
            <person name="Koshikawa S."/>
            <person name="Sagara H."/>
            <person name="Miura T."/>
            <person name="Yokobori S."/>
            <person name="Miyagawa K."/>
            <person name="Suzuki Y."/>
            <person name="Kubo T."/>
            <person name="Oyama M."/>
            <person name="Kohara Y."/>
            <person name="Fujiyama A."/>
            <person name="Arakawa K."/>
            <person name="Katayama T."/>
            <person name="Toyoda A."/>
            <person name="Kunieda T."/>
        </authorList>
    </citation>
    <scope>NUCLEOTIDE SEQUENCE [LARGE SCALE GENOMIC DNA]</scope>
    <source>
        <strain evidence="2 3">YOKOZUNA-1</strain>
    </source>
</reference>
<gene>
    <name evidence="2" type="primary">RvY_17138-1</name>
    <name evidence="2" type="synonym">RvY_17138.1</name>
    <name evidence="2" type="ORF">RvY_17138</name>
</gene>
<feature type="compositionally biased region" description="Basic residues" evidence="1">
    <location>
        <begin position="195"/>
        <end position="210"/>
    </location>
</feature>
<name>A0A1D1W129_RAMVA</name>
<proteinExistence type="predicted"/>
<organism evidence="2 3">
    <name type="scientific">Ramazzottius varieornatus</name>
    <name type="common">Water bear</name>
    <name type="synonym">Tardigrade</name>
    <dbReference type="NCBI Taxonomy" id="947166"/>
    <lineage>
        <taxon>Eukaryota</taxon>
        <taxon>Metazoa</taxon>
        <taxon>Ecdysozoa</taxon>
        <taxon>Tardigrada</taxon>
        <taxon>Eutardigrada</taxon>
        <taxon>Parachela</taxon>
        <taxon>Hypsibioidea</taxon>
        <taxon>Ramazzottiidae</taxon>
        <taxon>Ramazzottius</taxon>
    </lineage>
</organism>
<keyword evidence="3" id="KW-1185">Reference proteome</keyword>
<sequence>MFVTNAKKLVIKYGPEKYGEDIAVVKNLPNLALLRAVNPYTFLIIASQETCEEARGHLELDEVSEKLRPELAAKLRKDWGKLGPSFKELFRHHTEVQEDGQGMRVTFTGVTSELDTVQSVWKSSSWRPSSTKGKNVRKIDVNIDLPNAEPTHTTVPAVTDHVQIEQTAAIPDQPDRPENKRDQVTEGTVDEGAKIKKNKSKKKKKKKRAARPAEVSVEHLTTDNAAGTDDPTSTEATAEHNERSEHGKTEGGSSLSKEGSRSKLAYDGLPLKFTPVET</sequence>
<dbReference type="Proteomes" id="UP000186922">
    <property type="component" value="Unassembled WGS sequence"/>
</dbReference>
<feature type="compositionally biased region" description="Polar residues" evidence="1">
    <location>
        <begin position="222"/>
        <end position="236"/>
    </location>
</feature>
<evidence type="ECO:0000313" key="2">
    <source>
        <dbReference type="EMBL" id="GAV07280.1"/>
    </source>
</evidence>
<feature type="compositionally biased region" description="Basic and acidic residues" evidence="1">
    <location>
        <begin position="173"/>
        <end position="184"/>
    </location>
</feature>
<dbReference type="EMBL" id="BDGG01000015">
    <property type="protein sequence ID" value="GAV07280.1"/>
    <property type="molecule type" value="Genomic_DNA"/>
</dbReference>